<dbReference type="InterPro" id="IPR005467">
    <property type="entry name" value="His_kinase_dom"/>
</dbReference>
<evidence type="ECO:0000256" key="8">
    <source>
        <dbReference type="ARBA" id="ARBA00023012"/>
    </source>
</evidence>
<dbReference type="InterPro" id="IPR003594">
    <property type="entry name" value="HATPase_dom"/>
</dbReference>
<dbReference type="Pfam" id="PF02518">
    <property type="entry name" value="HATPase_c"/>
    <property type="match status" value="2"/>
</dbReference>
<dbReference type="InterPro" id="IPR001789">
    <property type="entry name" value="Sig_transdc_resp-reg_receiver"/>
</dbReference>
<feature type="modified residue" description="4-aspartylphosphate" evidence="9">
    <location>
        <position position="1097"/>
    </location>
</feature>
<evidence type="ECO:0000313" key="13">
    <source>
        <dbReference type="EMBL" id="RUQ71466.1"/>
    </source>
</evidence>
<dbReference type="PANTHER" id="PTHR43547">
    <property type="entry name" value="TWO-COMPONENT HISTIDINE KINASE"/>
    <property type="match status" value="1"/>
</dbReference>
<dbReference type="PANTHER" id="PTHR43547:SF2">
    <property type="entry name" value="HYBRID SIGNAL TRANSDUCTION HISTIDINE KINASE C"/>
    <property type="match status" value="1"/>
</dbReference>
<dbReference type="SUPFAM" id="SSF52172">
    <property type="entry name" value="CheY-like"/>
    <property type="match status" value="3"/>
</dbReference>
<dbReference type="FunFam" id="3.30.565.10:FF:000037">
    <property type="entry name" value="Hybrid sensor histidine kinase/response regulator"/>
    <property type="match status" value="1"/>
</dbReference>
<sequence length="1303" mass="141324">MRDQDDTQTLGSLRQTEDALSGGGRMGAMIRAFDWTTTPLGAPEEWPQSLKIVMRIMLPSRYAMWMAWGPELTFLCNEVYRPTLGIKQDRALGQPAPVVWAEIWDVIGPRIHRVLETGEATWDEALLLFLERSGFPEETYHTFSYGPVRGDDGAVAGMLCIVTEETERVIGDRRMLALRELAAGLAGITELDEVFATFSRLAGVTDRDLPFSLIYLFDETGEQARLVGCTGFADGHDAAPETIALDGNGIWPVAEVLERGEPVMIGDLDSRFPHLPVGAWDKTPREAVAVPIARQGQSRPAGVLVAGINPYRPYAGDYSGFLELVAGQIASAIANAQAYEEASRRAEALAAIDRAKTTFFSNVSHEFRTPLTLMMSPIEEVLSRPVEVIGDRERALLEVAHRNSLRLLRLVNALLDFSRVEAGRVQASFEPLDLADFTAELASNFRSACERAGLALTVDCPPLAEPVWVDRDLWEKIVLNLISNAFKYTLEGGIRVTLSNDGPAVTFTVRDSGVGIPEAELPRVFERFHRIEGQHGRTHEGTGIGLALVNELVKLHGGTIAVDSVHGQGSAFSVTLPLGNAHLPADRLRAERARVSTATGANAFVEEALRWLPEEARGGPVAADVADLPASTDAARVLIVDDNTDMRDYMRRLLGTRHTVEVVGDGMAALEAIHERRPDLILSDVMMPRLDGFGLLKAIRESASLRDLPVILVSARAGEEASVEGLSAGADDYLVKPFSARELIARVDGALALARARREAEDHLRQVNESLEMRVGVAIAEREKAEIQLRQAQKMEAIGRLTGGIAHDFNNLLQVVSGNLQLLAKDIADNPRAEHRLRNALSGVTRGAKLASYLLAFARRQPLEPKAINLGRLVRALDDMLRRALGEEVEIETVIAGGLWNTLVDPTQVENALLNLAINARDAMDGRGRLTIEAGNAFLDDAYAARHEEVTAGQYVMLAVTDTGCGMTPEVMERVFEPFFSTKPEGQGTGLGLSMIYGFVKQSGGHIKLYSEVGQGTTIRVYLPRVRQEEDVTAEVDGGPVTGGAETVLVVEDDADVRATVIELLSDLGYRVLKAKDAQSGLAIVESGVAIDLLFTDVVMPGPLRSPDLARKARERLPNLAVLFTSGYTENAIVHGGRLDAGVELLSKPYTREALARKVQHVLRNQRQRNQPLAVVPPLPETADEAPTGLRILLVEDDELIRLATADMLGELGHSVVDVGDAESALEALGDGRFDVLLTDVSLPDGSGSDLAVAAVERAVGLRVVFATGHDRVAGGERVPGALLLRKPYNEHSLSDVLARVTG</sequence>
<feature type="domain" description="Response regulatory" evidence="12">
    <location>
        <begin position="1191"/>
        <end position="1302"/>
    </location>
</feature>
<dbReference type="SMART" id="SM00388">
    <property type="entry name" value="HisKA"/>
    <property type="match status" value="2"/>
</dbReference>
<evidence type="ECO:0000256" key="4">
    <source>
        <dbReference type="ARBA" id="ARBA00022679"/>
    </source>
</evidence>
<dbReference type="SMART" id="SM00065">
    <property type="entry name" value="GAF"/>
    <property type="match status" value="1"/>
</dbReference>
<dbReference type="SMART" id="SM00387">
    <property type="entry name" value="HATPase_c"/>
    <property type="match status" value="2"/>
</dbReference>
<dbReference type="CDD" id="cd16922">
    <property type="entry name" value="HATPase_EvgS-ArcB-TorS-like"/>
    <property type="match status" value="1"/>
</dbReference>
<dbReference type="GO" id="GO:0000155">
    <property type="term" value="F:phosphorelay sensor kinase activity"/>
    <property type="evidence" value="ECO:0007669"/>
    <property type="project" value="InterPro"/>
</dbReference>
<reference evidence="13 14" key="1">
    <citation type="submission" date="2018-12" db="EMBL/GenBank/DDBJ databases">
        <authorList>
            <person name="Yang Y."/>
        </authorList>
    </citation>
    <scope>NUCLEOTIDE SEQUENCE [LARGE SCALE GENOMIC DNA]</scope>
    <source>
        <strain evidence="13 14">GSF71</strain>
    </source>
</reference>
<proteinExistence type="predicted"/>
<evidence type="ECO:0000256" key="7">
    <source>
        <dbReference type="ARBA" id="ARBA00022840"/>
    </source>
</evidence>
<feature type="domain" description="Response regulatory" evidence="12">
    <location>
        <begin position="1047"/>
        <end position="1163"/>
    </location>
</feature>
<dbReference type="Pfam" id="PF00072">
    <property type="entry name" value="Response_reg"/>
    <property type="match status" value="3"/>
</dbReference>
<evidence type="ECO:0000256" key="9">
    <source>
        <dbReference type="PROSITE-ProRule" id="PRU00169"/>
    </source>
</evidence>
<dbReference type="Gene3D" id="3.30.565.10">
    <property type="entry name" value="Histidine kinase-like ATPase, C-terminal domain"/>
    <property type="match status" value="2"/>
</dbReference>
<comment type="catalytic activity">
    <reaction evidence="1">
        <text>ATP + protein L-histidine = ADP + protein N-phospho-L-histidine.</text>
        <dbReference type="EC" id="2.7.13.3"/>
    </reaction>
</comment>
<name>A0A433J9M1_9PROT</name>
<evidence type="ECO:0000256" key="3">
    <source>
        <dbReference type="ARBA" id="ARBA00022553"/>
    </source>
</evidence>
<dbReference type="FunFam" id="1.10.287.130:FF:000045">
    <property type="entry name" value="Two-component system sensor histidine kinase/response regulator"/>
    <property type="match status" value="1"/>
</dbReference>
<dbReference type="EMBL" id="RZIJ01000008">
    <property type="protein sequence ID" value="RUQ71466.1"/>
    <property type="molecule type" value="Genomic_DNA"/>
</dbReference>
<dbReference type="OrthoDB" id="9796100at2"/>
<keyword evidence="4" id="KW-0808">Transferase</keyword>
<evidence type="ECO:0000259" key="11">
    <source>
        <dbReference type="PROSITE" id="PS50109"/>
    </source>
</evidence>
<keyword evidence="3 9" id="KW-0597">Phosphoprotein</keyword>
<keyword evidence="8" id="KW-0902">Two-component regulatory system</keyword>
<dbReference type="Pfam" id="PF13185">
    <property type="entry name" value="GAF_2"/>
    <property type="match status" value="1"/>
</dbReference>
<dbReference type="PRINTS" id="PR00344">
    <property type="entry name" value="BCTRLSENSOR"/>
</dbReference>
<feature type="region of interest" description="Disordered" evidence="10">
    <location>
        <begin position="1"/>
        <end position="22"/>
    </location>
</feature>
<comment type="caution">
    <text evidence="13">The sequence shown here is derived from an EMBL/GenBank/DDBJ whole genome shotgun (WGS) entry which is preliminary data.</text>
</comment>
<dbReference type="CDD" id="cd18161">
    <property type="entry name" value="REC_hyHK_blue-like"/>
    <property type="match status" value="1"/>
</dbReference>
<dbReference type="RefSeq" id="WP_126998263.1">
    <property type="nucleotide sequence ID" value="NZ_JBNPXW010000003.1"/>
</dbReference>
<keyword evidence="6" id="KW-0418">Kinase</keyword>
<evidence type="ECO:0000259" key="12">
    <source>
        <dbReference type="PROSITE" id="PS50110"/>
    </source>
</evidence>
<feature type="domain" description="Response regulatory" evidence="12">
    <location>
        <begin position="636"/>
        <end position="751"/>
    </location>
</feature>
<dbReference type="Gene3D" id="3.30.450.20">
    <property type="entry name" value="PAS domain"/>
    <property type="match status" value="1"/>
</dbReference>
<dbReference type="InterPro" id="IPR004358">
    <property type="entry name" value="Sig_transdc_His_kin-like_C"/>
</dbReference>
<evidence type="ECO:0000313" key="14">
    <source>
        <dbReference type="Proteomes" id="UP000280346"/>
    </source>
</evidence>
<dbReference type="SUPFAM" id="SSF47384">
    <property type="entry name" value="Homodimeric domain of signal transducing histidine kinase"/>
    <property type="match status" value="2"/>
</dbReference>
<evidence type="ECO:0000256" key="5">
    <source>
        <dbReference type="ARBA" id="ARBA00022741"/>
    </source>
</evidence>
<organism evidence="13 14">
    <name type="scientific">Azospirillum doebereinerae</name>
    <dbReference type="NCBI Taxonomy" id="92933"/>
    <lineage>
        <taxon>Bacteria</taxon>
        <taxon>Pseudomonadati</taxon>
        <taxon>Pseudomonadota</taxon>
        <taxon>Alphaproteobacteria</taxon>
        <taxon>Rhodospirillales</taxon>
        <taxon>Azospirillaceae</taxon>
        <taxon>Azospirillum</taxon>
    </lineage>
</organism>
<dbReference type="Proteomes" id="UP000280346">
    <property type="component" value="Unassembled WGS sequence"/>
</dbReference>
<dbReference type="SUPFAM" id="SSF55874">
    <property type="entry name" value="ATPase domain of HSP90 chaperone/DNA topoisomerase II/histidine kinase"/>
    <property type="match status" value="2"/>
</dbReference>
<dbReference type="CDD" id="cd00082">
    <property type="entry name" value="HisKA"/>
    <property type="match status" value="2"/>
</dbReference>
<evidence type="ECO:0000256" key="2">
    <source>
        <dbReference type="ARBA" id="ARBA00012438"/>
    </source>
</evidence>
<dbReference type="PROSITE" id="PS50109">
    <property type="entry name" value="HIS_KIN"/>
    <property type="match status" value="2"/>
</dbReference>
<keyword evidence="7" id="KW-0067">ATP-binding</keyword>
<dbReference type="PROSITE" id="PS50110">
    <property type="entry name" value="RESPONSE_REGULATORY"/>
    <property type="match status" value="3"/>
</dbReference>
<keyword evidence="5" id="KW-0547">Nucleotide-binding</keyword>
<dbReference type="CDD" id="cd17574">
    <property type="entry name" value="REC_OmpR"/>
    <property type="match status" value="1"/>
</dbReference>
<evidence type="ECO:0000256" key="6">
    <source>
        <dbReference type="ARBA" id="ARBA00022777"/>
    </source>
</evidence>
<protein>
    <recommendedName>
        <fullName evidence="2">histidine kinase</fullName>
        <ecNumber evidence="2">2.7.13.3</ecNumber>
    </recommendedName>
</protein>
<evidence type="ECO:0000256" key="10">
    <source>
        <dbReference type="SAM" id="MobiDB-lite"/>
    </source>
</evidence>
<dbReference type="InterPro" id="IPR036890">
    <property type="entry name" value="HATPase_C_sf"/>
</dbReference>
<evidence type="ECO:0000256" key="1">
    <source>
        <dbReference type="ARBA" id="ARBA00000085"/>
    </source>
</evidence>
<dbReference type="SUPFAM" id="SSF55781">
    <property type="entry name" value="GAF domain-like"/>
    <property type="match status" value="1"/>
</dbReference>
<dbReference type="GO" id="GO:0005524">
    <property type="term" value="F:ATP binding"/>
    <property type="evidence" value="ECO:0007669"/>
    <property type="project" value="UniProtKB-KW"/>
</dbReference>
<feature type="modified residue" description="4-aspartylphosphate" evidence="9">
    <location>
        <position position="1240"/>
    </location>
</feature>
<gene>
    <name evidence="13" type="ORF">EJ913_12525</name>
</gene>
<accession>A0A433J9M1</accession>
<dbReference type="InterPro" id="IPR003018">
    <property type="entry name" value="GAF"/>
</dbReference>
<dbReference type="InterPro" id="IPR011006">
    <property type="entry name" value="CheY-like_superfamily"/>
</dbReference>
<dbReference type="EC" id="2.7.13.3" evidence="2"/>
<feature type="modified residue" description="4-aspartylphosphate" evidence="9">
    <location>
        <position position="684"/>
    </location>
</feature>
<dbReference type="InterPro" id="IPR036097">
    <property type="entry name" value="HisK_dim/P_sf"/>
</dbReference>
<dbReference type="Gene3D" id="3.30.450.40">
    <property type="match status" value="1"/>
</dbReference>
<dbReference type="SMART" id="SM00448">
    <property type="entry name" value="REC"/>
    <property type="match status" value="3"/>
</dbReference>
<dbReference type="Gene3D" id="1.10.287.130">
    <property type="match status" value="2"/>
</dbReference>
<dbReference type="InterPro" id="IPR003661">
    <property type="entry name" value="HisK_dim/P_dom"/>
</dbReference>
<keyword evidence="14" id="KW-1185">Reference proteome</keyword>
<feature type="domain" description="Histidine kinase" evidence="11">
    <location>
        <begin position="804"/>
        <end position="1027"/>
    </location>
</feature>
<dbReference type="Pfam" id="PF00512">
    <property type="entry name" value="HisKA"/>
    <property type="match status" value="1"/>
</dbReference>
<feature type="domain" description="Histidine kinase" evidence="11">
    <location>
        <begin position="362"/>
        <end position="580"/>
    </location>
</feature>
<dbReference type="Gene3D" id="3.40.50.2300">
    <property type="match status" value="3"/>
</dbReference>
<dbReference type="InterPro" id="IPR029016">
    <property type="entry name" value="GAF-like_dom_sf"/>
</dbReference>